<dbReference type="AlphaFoldDB" id="A0AAU7J8H2"/>
<dbReference type="PROSITE" id="PS50103">
    <property type="entry name" value="ZF_C3H1"/>
    <property type="match status" value="1"/>
</dbReference>
<dbReference type="SMART" id="SM00333">
    <property type="entry name" value="TUDOR"/>
    <property type="match status" value="3"/>
</dbReference>
<reference evidence="4" key="1">
    <citation type="submission" date="2023-12" db="EMBL/GenBank/DDBJ databases">
        <title>Identification and Expression Profile Analysis of Tudor Family Genes in Locusta migratoria, and Functional Characterization of LmTdr7.</title>
        <authorList>
            <person name="Deng S."/>
            <person name="Wang J."/>
            <person name="Ma E."/>
            <person name="Zhang J."/>
            <person name="Xing S."/>
        </authorList>
    </citation>
    <scope>NUCLEOTIDE SEQUENCE</scope>
</reference>
<dbReference type="GO" id="GO:0008270">
    <property type="term" value="F:zinc ion binding"/>
    <property type="evidence" value="ECO:0007669"/>
    <property type="project" value="UniProtKB-KW"/>
</dbReference>
<feature type="domain" description="Tudor" evidence="3">
    <location>
        <begin position="668"/>
        <end position="729"/>
    </location>
</feature>
<accession>A0AAU7J8H2</accession>
<evidence type="ECO:0000256" key="1">
    <source>
        <dbReference type="PROSITE-ProRule" id="PRU00723"/>
    </source>
</evidence>
<dbReference type="PROSITE" id="PS50304">
    <property type="entry name" value="TUDOR"/>
    <property type="match status" value="2"/>
</dbReference>
<dbReference type="InterPro" id="IPR050621">
    <property type="entry name" value="Tudor_domain_containing"/>
</dbReference>
<dbReference type="Gene3D" id="2.40.50.90">
    <property type="match status" value="3"/>
</dbReference>
<evidence type="ECO:0000313" key="4">
    <source>
        <dbReference type="EMBL" id="XBN89723.1"/>
    </source>
</evidence>
<organism evidence="4">
    <name type="scientific">Locusta migratoria</name>
    <name type="common">Migratory locust</name>
    <dbReference type="NCBI Taxonomy" id="7004"/>
    <lineage>
        <taxon>Eukaryota</taxon>
        <taxon>Metazoa</taxon>
        <taxon>Ecdysozoa</taxon>
        <taxon>Arthropoda</taxon>
        <taxon>Hexapoda</taxon>
        <taxon>Insecta</taxon>
        <taxon>Pterygota</taxon>
        <taxon>Neoptera</taxon>
        <taxon>Polyneoptera</taxon>
        <taxon>Orthoptera</taxon>
        <taxon>Caelifera</taxon>
        <taxon>Acrididea</taxon>
        <taxon>Acridomorpha</taxon>
        <taxon>Acridoidea</taxon>
        <taxon>Acrididae</taxon>
        <taxon>Oedipodinae</taxon>
        <taxon>Locusta</taxon>
    </lineage>
</organism>
<keyword evidence="1" id="KW-0862">Zinc</keyword>
<dbReference type="PANTHER" id="PTHR22948:SF29">
    <property type="entry name" value="FI02030P-RELATED"/>
    <property type="match status" value="1"/>
</dbReference>
<evidence type="ECO:0000259" key="3">
    <source>
        <dbReference type="PROSITE" id="PS50304"/>
    </source>
</evidence>
<dbReference type="Gene3D" id="2.30.30.140">
    <property type="match status" value="3"/>
</dbReference>
<dbReference type="InterPro" id="IPR002999">
    <property type="entry name" value="Tudor"/>
</dbReference>
<protein>
    <submittedName>
        <fullName evidence="4">Tudor domain-containing protein Tdr20</fullName>
    </submittedName>
</protein>
<dbReference type="InterPro" id="IPR035437">
    <property type="entry name" value="SNase_OB-fold_sf"/>
</dbReference>
<feature type="zinc finger region" description="C3H1-type" evidence="1">
    <location>
        <begin position="852"/>
        <end position="880"/>
    </location>
</feature>
<proteinExistence type="evidence at transcript level"/>
<dbReference type="InterPro" id="IPR000571">
    <property type="entry name" value="Znf_CCCH"/>
</dbReference>
<feature type="domain" description="Tudor" evidence="3">
    <location>
        <begin position="959"/>
        <end position="1019"/>
    </location>
</feature>
<name>A0AAU7J8H2_LOCMI</name>
<dbReference type="SUPFAM" id="SSF63748">
    <property type="entry name" value="Tudor/PWWP/MBT"/>
    <property type="match status" value="3"/>
</dbReference>
<dbReference type="PANTHER" id="PTHR22948">
    <property type="entry name" value="TUDOR DOMAIN CONTAINING PROTEIN"/>
    <property type="match status" value="1"/>
</dbReference>
<sequence length="1112" mass="125622">MSVFKRKKDRLLNKKEELLETWTDLNVLVSQYLDKLNYVVDAVLCEEDSVAFFQTYPKVSNHVDKIVNIFLQVQCEFSLLTCENILSSEVCNLRCLTKTEQLPVETGITLQREEECHRKVSESVDLSLKNDISNPTEADRRESSVEVCTVAESVGLEICKPHSVNVGNAEKLSTEFAVISDRENQTEFVAPVSESSEVLTNVGSNECTPAKTRINQYGIKPNEVLEMVYSHGDNPWNFWLRYYPCSDIKFIQESASSMYYTNRLAALSVLPDVGDYVLVADGERFLRGKVLTVRGTELSDTTCVMLLDVDSGRMKSFKLRYVWKIPEELMCIQAQAVNCQLEGIEGDASVWCKENLRKCHMERKFEELMLQTTLSVKFSGTVGGSSLPRYIIDADCIDVETDKIYNVSQLVNSTIIPAIMCKPIVEKCSLESEPTLLHNSSIVASLHSDCETNNDITLEVTTYVNEIGEKKVPQNCKLVTGCVTDSVNAQKEGVYANTEDDIHQDANSFNSHRIPSIQTPPPPLYKIDTTLIYQNESEPDRAEVLSLSETCSDVILDVEDSVDSHADGNIELTFDVPVATKLLSTDKSEGISSVTTDIYCSRDFVLKKSCSNLLNKTVSGFPTFVDSPSLFYMQMFSNESDEFRDLHEKMALFYSDNKIKFSTKEAAQNVIKSYCVAMYPEDSLWYRGEIIDWMPSTETSVCVSFVDIGDKMVIELDSVQPLAKQFAEVPILSQKCHLYGVAPIACAMYSYVSYEWSARALSEFRNILNLDHVFTMQVKELTSYDSLGVVLFDPTSLDASINTKLVSLGEAKCVLNKKYAEWDPMKEDFCRSMQNTYDDEDACEAVMGYSPKDEERFCKFYARDGRCYKGANCKKEHVLCHPGGWISDKEEVFQEAFSQIVLPEVGETVYLQVTCVIRINLFYIIFNVDENPAEETLLTLNRYINDKNNLKNLRKLKVTPAVGQLVLAHYHQDGIWYRARVIDTDNDNNLVQVFFVDYGNTEWVNEMYVRDIEPQYLHLPFQAIESSLAFTEMNASVDDDSLETVISVFRCLTDCPQPLRAKIISKDDTLKKLELQLFDVNDHDIALMLADTGFVSITSVQMTPAAAFAVPG</sequence>
<dbReference type="FunFam" id="2.30.30.140:FF:000018">
    <property type="entry name" value="Serine/threonine-protein kinase 31"/>
    <property type="match status" value="1"/>
</dbReference>
<feature type="domain" description="C3H1-type" evidence="2">
    <location>
        <begin position="852"/>
        <end position="880"/>
    </location>
</feature>
<dbReference type="GO" id="GO:0005737">
    <property type="term" value="C:cytoplasm"/>
    <property type="evidence" value="ECO:0007669"/>
    <property type="project" value="UniProtKB-ARBA"/>
</dbReference>
<keyword evidence="1" id="KW-0479">Metal-binding</keyword>
<evidence type="ECO:0000259" key="2">
    <source>
        <dbReference type="PROSITE" id="PS50103"/>
    </source>
</evidence>
<dbReference type="EMBL" id="OR912222">
    <property type="protein sequence ID" value="XBN89723.1"/>
    <property type="molecule type" value="mRNA"/>
</dbReference>
<keyword evidence="1" id="KW-0863">Zinc-finger</keyword>
<dbReference type="Pfam" id="PF00567">
    <property type="entry name" value="TUDOR"/>
    <property type="match status" value="3"/>
</dbReference>